<dbReference type="InterPro" id="IPR011990">
    <property type="entry name" value="TPR-like_helical_dom_sf"/>
</dbReference>
<evidence type="ECO:0000313" key="1">
    <source>
        <dbReference type="EMBL" id="HHL43865.1"/>
    </source>
</evidence>
<proteinExistence type="predicted"/>
<dbReference type="Gene3D" id="1.20.58.320">
    <property type="entry name" value="TPR-like"/>
    <property type="match status" value="1"/>
</dbReference>
<dbReference type="InterPro" id="IPR010323">
    <property type="entry name" value="DUF924"/>
</dbReference>
<dbReference type="AlphaFoldDB" id="A0A7C5R8D1"/>
<gene>
    <name evidence="1" type="ORF">ENJ42_09615</name>
</gene>
<name>A0A7C5R8D1_9PROT</name>
<dbReference type="Pfam" id="PF06041">
    <property type="entry name" value="DUF924"/>
    <property type="match status" value="1"/>
</dbReference>
<dbReference type="EMBL" id="DRMJ01000504">
    <property type="protein sequence ID" value="HHL43865.1"/>
    <property type="molecule type" value="Genomic_DNA"/>
</dbReference>
<dbReference type="SUPFAM" id="SSF48452">
    <property type="entry name" value="TPR-like"/>
    <property type="match status" value="1"/>
</dbReference>
<accession>A0A7C5R8D1</accession>
<dbReference type="Gene3D" id="1.25.40.10">
    <property type="entry name" value="Tetratricopeptide repeat domain"/>
    <property type="match status" value="1"/>
</dbReference>
<reference evidence="1" key="1">
    <citation type="journal article" date="2020" name="mSystems">
        <title>Genome- and Community-Level Interaction Insights into Carbon Utilization and Element Cycling Functions of Hydrothermarchaeota in Hydrothermal Sediment.</title>
        <authorList>
            <person name="Zhou Z."/>
            <person name="Liu Y."/>
            <person name="Xu W."/>
            <person name="Pan J."/>
            <person name="Luo Z.H."/>
            <person name="Li M."/>
        </authorList>
    </citation>
    <scope>NUCLEOTIDE SEQUENCE [LARGE SCALE GENOMIC DNA]</scope>
    <source>
        <strain evidence="1">HyVt-485</strain>
    </source>
</reference>
<organism evidence="1">
    <name type="scientific">Hellea balneolensis</name>
    <dbReference type="NCBI Taxonomy" id="287478"/>
    <lineage>
        <taxon>Bacteria</taxon>
        <taxon>Pseudomonadati</taxon>
        <taxon>Pseudomonadota</taxon>
        <taxon>Alphaproteobacteria</taxon>
        <taxon>Maricaulales</taxon>
        <taxon>Robiginitomaculaceae</taxon>
        <taxon>Hellea</taxon>
    </lineage>
</organism>
<sequence>MLISPQEILSFWFKEAGPSKWYNGGASFDAEIRHRYELFCVNLAADLRTKFAHDWLSNPESMLALIIALDQFPRNMFRETKAAFAFDDLALSATKRAIVAGFDLKTPQDRRAFIYMPLMHSENIADQNQCVELMDSRIESESSLFHAVQHKKIIEKFGRFPHRNAILGRESTPDELEYLQSGAYSP</sequence>
<dbReference type="Proteomes" id="UP000885830">
    <property type="component" value="Unassembled WGS sequence"/>
</dbReference>
<protein>
    <submittedName>
        <fullName evidence="1">DUF924 domain-containing protein</fullName>
    </submittedName>
</protein>
<comment type="caution">
    <text evidence="1">The sequence shown here is derived from an EMBL/GenBank/DDBJ whole genome shotgun (WGS) entry which is preliminary data.</text>
</comment>